<keyword evidence="2" id="KW-0732">Signal</keyword>
<comment type="caution">
    <text evidence="3">The sequence shown here is derived from an EMBL/GenBank/DDBJ whole genome shotgun (WGS) entry which is preliminary data.</text>
</comment>
<feature type="region of interest" description="Disordered" evidence="1">
    <location>
        <begin position="35"/>
        <end position="55"/>
    </location>
</feature>
<dbReference type="AlphaFoldDB" id="A0AA40SX01"/>
<dbReference type="InterPro" id="IPR010328">
    <property type="entry name" value="DUF928"/>
</dbReference>
<dbReference type="EMBL" id="VJXY01000011">
    <property type="protein sequence ID" value="MBD6616558.1"/>
    <property type="molecule type" value="Genomic_DNA"/>
</dbReference>
<gene>
    <name evidence="3" type="ORF">FNW02_12115</name>
</gene>
<name>A0AA40SX01_9NOST</name>
<sequence>MTYKKWTLHKLLNFRVLTSCILSTTLGTTQVALAGYQPPSDQKPPSGYSDSSGVRGRCKATSGRSLTLLAPTTHVGRTTSLHPTFAWFIPDNQAVPIQFSLYEFDTNLKPKKLNIYTYQFQSAQGMMKRSLPQELPGLSVGKRYLWQLQTLCNSNHPSRNPVARAEIEVVHIPQTLSNALSITHEPSLRANLYAEAGIWYDAINEVLPIPGGQTGRAVANLLTNLAKIEKTRYGHLSSIVISNAINN</sequence>
<dbReference type="Proteomes" id="UP001165986">
    <property type="component" value="Unassembled WGS sequence"/>
</dbReference>
<evidence type="ECO:0000313" key="3">
    <source>
        <dbReference type="EMBL" id="MBD6616558.1"/>
    </source>
</evidence>
<evidence type="ECO:0000256" key="1">
    <source>
        <dbReference type="SAM" id="MobiDB-lite"/>
    </source>
</evidence>
<organism evidence="3 4">
    <name type="scientific">Komarekiella delphini-convector SJRDD-AB1</name>
    <dbReference type="NCBI Taxonomy" id="2593771"/>
    <lineage>
        <taxon>Bacteria</taxon>
        <taxon>Bacillati</taxon>
        <taxon>Cyanobacteriota</taxon>
        <taxon>Cyanophyceae</taxon>
        <taxon>Nostocales</taxon>
        <taxon>Nostocaceae</taxon>
        <taxon>Komarekiella</taxon>
        <taxon>Komarekiella delphini-convector</taxon>
    </lineage>
</organism>
<reference evidence="3" key="1">
    <citation type="submission" date="2019-07" db="EMBL/GenBank/DDBJ databases">
        <title>Toxilogical consequences of a new and cryptic species of cyanobacteria (Komarekiella delphini-convector) recovered from the epidermis of a bottlenose dolphin and 1500 ft. in the air.</title>
        <authorList>
            <person name="Brown A.O."/>
            <person name="Dvorak P."/>
            <person name="Villanueva C.D."/>
            <person name="Foss A.J."/>
            <person name="Garvey A.D."/>
            <person name="Gibson Q.A."/>
            <person name="Johansen J.R."/>
            <person name="Casamatta D.A."/>
        </authorList>
    </citation>
    <scope>NUCLEOTIDE SEQUENCE</scope>
    <source>
        <strain evidence="3">SJRDD-AB1</strain>
    </source>
</reference>
<evidence type="ECO:0000256" key="2">
    <source>
        <dbReference type="SAM" id="SignalP"/>
    </source>
</evidence>
<feature type="signal peptide" evidence="2">
    <location>
        <begin position="1"/>
        <end position="34"/>
    </location>
</feature>
<protein>
    <submittedName>
        <fullName evidence="3">DUF928 domain-containing protein</fullName>
    </submittedName>
</protein>
<dbReference type="Pfam" id="PF06051">
    <property type="entry name" value="DUF928"/>
    <property type="match status" value="1"/>
</dbReference>
<feature type="chain" id="PRO_5041228239" evidence="2">
    <location>
        <begin position="35"/>
        <end position="247"/>
    </location>
</feature>
<proteinExistence type="predicted"/>
<evidence type="ECO:0000313" key="4">
    <source>
        <dbReference type="Proteomes" id="UP001165986"/>
    </source>
</evidence>
<accession>A0AA40SX01</accession>
<keyword evidence="4" id="KW-1185">Reference proteome</keyword>